<feature type="region of interest" description="Disordered" evidence="16">
    <location>
        <begin position="210"/>
        <end position="230"/>
    </location>
</feature>
<dbReference type="PANTHER" id="PTHR19353">
    <property type="entry name" value="FATTY ACID DESATURASE 2"/>
    <property type="match status" value="1"/>
</dbReference>
<dbReference type="EMBL" id="JAPDMZ010000010">
    <property type="protein sequence ID" value="KAK0556882.1"/>
    <property type="molecule type" value="Genomic_DNA"/>
</dbReference>
<gene>
    <name evidence="19" type="ORF">OC846_000909</name>
</gene>
<evidence type="ECO:0000256" key="15">
    <source>
        <dbReference type="ARBA" id="ARBA00023136"/>
    </source>
</evidence>
<dbReference type="PANTHER" id="PTHR19353:SF30">
    <property type="entry name" value="DELTA 8-(E)-SPHINGOLIPID DESATURASE"/>
    <property type="match status" value="1"/>
</dbReference>
<evidence type="ECO:0000256" key="1">
    <source>
        <dbReference type="ARBA" id="ARBA00004141"/>
    </source>
</evidence>
<dbReference type="InterPro" id="IPR036400">
    <property type="entry name" value="Cyt_B5-like_heme/steroid_sf"/>
</dbReference>
<dbReference type="Pfam" id="PF00487">
    <property type="entry name" value="FA_desaturase"/>
    <property type="match status" value="2"/>
</dbReference>
<keyword evidence="8 17" id="KW-0812">Transmembrane</keyword>
<keyword evidence="12" id="KW-0560">Oxidoreductase</keyword>
<feature type="transmembrane region" description="Helical" evidence="17">
    <location>
        <begin position="330"/>
        <end position="349"/>
    </location>
</feature>
<comment type="similarity">
    <text evidence="4">Belongs to the fatty acid desaturase type 1 family.</text>
</comment>
<keyword evidence="7" id="KW-0349">Heme</keyword>
<evidence type="ECO:0000256" key="6">
    <source>
        <dbReference type="ARBA" id="ARBA00016939"/>
    </source>
</evidence>
<feature type="transmembrane region" description="Helical" evidence="17">
    <location>
        <begin position="533"/>
        <end position="555"/>
    </location>
</feature>
<reference evidence="19" key="1">
    <citation type="journal article" date="2023" name="PhytoFront">
        <title>Draft Genome Resources of Seven Strains of Tilletia horrida, Causal Agent of Kernel Smut of Rice.</title>
        <authorList>
            <person name="Khanal S."/>
            <person name="Antony Babu S."/>
            <person name="Zhou X.G."/>
        </authorList>
    </citation>
    <scope>NUCLEOTIDE SEQUENCE</scope>
    <source>
        <strain evidence="19">TX6</strain>
    </source>
</reference>
<dbReference type="InterPro" id="IPR012171">
    <property type="entry name" value="Fatty_acid_desaturase"/>
</dbReference>
<name>A0AAN6GUY0_9BASI</name>
<evidence type="ECO:0000256" key="5">
    <source>
        <dbReference type="ARBA" id="ARBA00012019"/>
    </source>
</evidence>
<comment type="pathway">
    <text evidence="2">Lipid metabolism; sphingolipid metabolism.</text>
</comment>
<feature type="compositionally biased region" description="Pro residues" evidence="16">
    <location>
        <begin position="210"/>
        <end position="223"/>
    </location>
</feature>
<dbReference type="InterPro" id="IPR018506">
    <property type="entry name" value="Cyt_B5_heme-BS"/>
</dbReference>
<feature type="transmembrane region" description="Helical" evidence="17">
    <location>
        <begin position="294"/>
        <end position="310"/>
    </location>
</feature>
<dbReference type="EC" id="1.14.19.18" evidence="5"/>
<evidence type="ECO:0000256" key="4">
    <source>
        <dbReference type="ARBA" id="ARBA00009295"/>
    </source>
</evidence>
<keyword evidence="20" id="KW-1185">Reference proteome</keyword>
<keyword evidence="9" id="KW-0479">Metal-binding</keyword>
<evidence type="ECO:0000256" key="14">
    <source>
        <dbReference type="ARBA" id="ARBA00023098"/>
    </source>
</evidence>
<organism evidence="19 20">
    <name type="scientific">Tilletia horrida</name>
    <dbReference type="NCBI Taxonomy" id="155126"/>
    <lineage>
        <taxon>Eukaryota</taxon>
        <taxon>Fungi</taxon>
        <taxon>Dikarya</taxon>
        <taxon>Basidiomycota</taxon>
        <taxon>Ustilaginomycotina</taxon>
        <taxon>Exobasidiomycetes</taxon>
        <taxon>Tilletiales</taxon>
        <taxon>Tilletiaceae</taxon>
        <taxon>Tilletia</taxon>
    </lineage>
</organism>
<evidence type="ECO:0000256" key="16">
    <source>
        <dbReference type="SAM" id="MobiDB-lite"/>
    </source>
</evidence>
<keyword evidence="14" id="KW-0443">Lipid metabolism</keyword>
<evidence type="ECO:0000256" key="9">
    <source>
        <dbReference type="ARBA" id="ARBA00022723"/>
    </source>
</evidence>
<evidence type="ECO:0000313" key="20">
    <source>
        <dbReference type="Proteomes" id="UP001176517"/>
    </source>
</evidence>
<dbReference type="GO" id="GO:0016020">
    <property type="term" value="C:membrane"/>
    <property type="evidence" value="ECO:0007669"/>
    <property type="project" value="UniProtKB-SubCell"/>
</dbReference>
<evidence type="ECO:0000256" key="13">
    <source>
        <dbReference type="ARBA" id="ARBA00023004"/>
    </source>
</evidence>
<dbReference type="InterPro" id="IPR001199">
    <property type="entry name" value="Cyt_B5-like_heme/steroid-bd"/>
</dbReference>
<dbReference type="GO" id="GO:0020037">
    <property type="term" value="F:heme binding"/>
    <property type="evidence" value="ECO:0007669"/>
    <property type="project" value="InterPro"/>
</dbReference>
<dbReference type="Pfam" id="PF00173">
    <property type="entry name" value="Cyt-b5"/>
    <property type="match status" value="1"/>
</dbReference>
<dbReference type="CDD" id="cd03506">
    <property type="entry name" value="Delta6-FADS-like"/>
    <property type="match status" value="1"/>
</dbReference>
<sequence>MTAQLRQRQAGGVPAISAYALTGIASSSSPQQGLTPAARQALLDSLPLPLAKAVRSTLDFKPIITRSQLAALIASTPQTPTKGGVFILLNRLILNPSEFLPSHPGGELALLHFVGRDAQDEIEAYHSDVALRQMASWVVGILDEKDWLNQPASKEGSSPELFERGAYVPLVPPIQLGYRAGVLEAPHAQAAAHTHHSDKVTLKARPRTFPLPPEMLEPPPPPSTDIEPERERKMSQAYRKLHRRIAQDGWYRLRPAGYARECTRYALLGATALYLYFQGIGASSESDRHTQSPVLLFLSSVFLGLFWHQLTFSAHDAGHHGITHSPLVDRLIGVTIADLIGGLSIGWWCDNHDVHHLVTNHPEHDPDIQHMPFFAISGRFVEPEPVPSSDGNAAQQDATAKARVTLAPEGLWSSYYRRVLTFDAPARVFLKYQHQLYYVVMSLGRFNLYANSYGFLAKRALRLLFPGRHGGALGGDGIHDAFSPATATDTDVVIEGLPSDDAKVVQKLLHPRHQSTSAASRRKALTTRDRTKIFHLLVEISCLVVFWTWFGWGMLGSIRGWGWRVMYVLVSHIVTSPLHVQIVLSHFAQSSVDLGLFESFPSRQLRTTMDVLCPPSLDFLHGGLHMQVSHHLFPRIPRHNLRPVRDRYVRPFADEWAKSHPRTVNAAASGSGAGSGAKASLYEEYTFGAGNRKVLGVLEEVARQVRVLSQVAEAQARGTLHHHNQQGTGVDTSKVSKTTSMLHAADDGDESSAGSGNGSGTES</sequence>
<evidence type="ECO:0000256" key="3">
    <source>
        <dbReference type="ARBA" id="ARBA00004991"/>
    </source>
</evidence>
<evidence type="ECO:0000256" key="10">
    <source>
        <dbReference type="ARBA" id="ARBA00022919"/>
    </source>
</evidence>
<dbReference type="Gene3D" id="3.10.120.10">
    <property type="entry name" value="Cytochrome b5-like heme/steroid binding domain"/>
    <property type="match status" value="1"/>
</dbReference>
<dbReference type="PROSITE" id="PS00191">
    <property type="entry name" value="CYTOCHROME_B5_1"/>
    <property type="match status" value="1"/>
</dbReference>
<dbReference type="SUPFAM" id="SSF55856">
    <property type="entry name" value="Cytochrome b5-like heme/steroid binding domain"/>
    <property type="match status" value="1"/>
</dbReference>
<dbReference type="GO" id="GO:0006665">
    <property type="term" value="P:sphingolipid metabolic process"/>
    <property type="evidence" value="ECO:0007669"/>
    <property type="project" value="UniProtKB-KW"/>
</dbReference>
<evidence type="ECO:0000256" key="8">
    <source>
        <dbReference type="ARBA" id="ARBA00022692"/>
    </source>
</evidence>
<evidence type="ECO:0000256" key="12">
    <source>
        <dbReference type="ARBA" id="ARBA00023002"/>
    </source>
</evidence>
<dbReference type="AlphaFoldDB" id="A0AAN6GUY0"/>
<evidence type="ECO:0000256" key="17">
    <source>
        <dbReference type="SAM" id="Phobius"/>
    </source>
</evidence>
<dbReference type="GO" id="GO:0046872">
    <property type="term" value="F:metal ion binding"/>
    <property type="evidence" value="ECO:0007669"/>
    <property type="project" value="UniProtKB-KW"/>
</dbReference>
<evidence type="ECO:0000313" key="19">
    <source>
        <dbReference type="EMBL" id="KAK0556882.1"/>
    </source>
</evidence>
<comment type="caution">
    <text evidence="19">The sequence shown here is derived from an EMBL/GenBank/DDBJ whole genome shotgun (WGS) entry which is preliminary data.</text>
</comment>
<dbReference type="PROSITE" id="PS50255">
    <property type="entry name" value="CYTOCHROME_B5_2"/>
    <property type="match status" value="1"/>
</dbReference>
<evidence type="ECO:0000256" key="2">
    <source>
        <dbReference type="ARBA" id="ARBA00004760"/>
    </source>
</evidence>
<evidence type="ECO:0000259" key="18">
    <source>
        <dbReference type="PROSITE" id="PS50255"/>
    </source>
</evidence>
<protein>
    <recommendedName>
        <fullName evidence="6">Delta 8-(E)-sphingolipid desaturase</fullName>
        <ecNumber evidence="5">1.14.19.18</ecNumber>
    </recommendedName>
</protein>
<comment type="subcellular location">
    <subcellularLocation>
        <location evidence="1">Membrane</location>
        <topology evidence="1">Multi-pass membrane protein</topology>
    </subcellularLocation>
</comment>
<comment type="pathway">
    <text evidence="3">Sphingolipid metabolism.</text>
</comment>
<evidence type="ECO:0000256" key="11">
    <source>
        <dbReference type="ARBA" id="ARBA00022989"/>
    </source>
</evidence>
<feature type="domain" description="Cytochrome b5 heme-binding" evidence="18">
    <location>
        <begin position="61"/>
        <end position="143"/>
    </location>
</feature>
<keyword evidence="13" id="KW-0408">Iron</keyword>
<keyword evidence="10" id="KW-0746">Sphingolipid metabolism</keyword>
<proteinExistence type="inferred from homology"/>
<evidence type="ECO:0000256" key="7">
    <source>
        <dbReference type="ARBA" id="ARBA00022617"/>
    </source>
</evidence>
<dbReference type="SMART" id="SM01117">
    <property type="entry name" value="Cyt-b5"/>
    <property type="match status" value="1"/>
</dbReference>
<keyword evidence="15 17" id="KW-0472">Membrane</keyword>
<dbReference type="GO" id="GO:0016717">
    <property type="term" value="F:oxidoreductase activity, acting on paired donors, with oxidation of a pair of donors resulting in the reduction of molecular oxygen to two molecules of water"/>
    <property type="evidence" value="ECO:0007669"/>
    <property type="project" value="TreeGrafter"/>
</dbReference>
<accession>A0AAN6GUY0</accession>
<dbReference type="InterPro" id="IPR005804">
    <property type="entry name" value="FA_desaturase_dom"/>
</dbReference>
<dbReference type="Proteomes" id="UP001176517">
    <property type="component" value="Unassembled WGS sequence"/>
</dbReference>
<feature type="region of interest" description="Disordered" evidence="16">
    <location>
        <begin position="742"/>
        <end position="763"/>
    </location>
</feature>
<keyword evidence="11 17" id="KW-1133">Transmembrane helix</keyword>